<comment type="subcellular location">
    <subcellularLocation>
        <location evidence="1 8">Cell outer membrane</location>
        <topology evidence="1 8">Multi-pass membrane protein</topology>
    </subcellularLocation>
</comment>
<keyword evidence="5 9" id="KW-0798">TonB box</keyword>
<evidence type="ECO:0000256" key="10">
    <source>
        <dbReference type="SAM" id="SignalP"/>
    </source>
</evidence>
<dbReference type="InterPro" id="IPR039426">
    <property type="entry name" value="TonB-dep_rcpt-like"/>
</dbReference>
<dbReference type="PANTHER" id="PTHR30069:SF28">
    <property type="entry name" value="TONB-DEPENDENT RECEPTOR YNCD-RELATED"/>
    <property type="match status" value="1"/>
</dbReference>
<sequence length="689" mass="77228">MIKRCPLVLLLLFLAFPIQGQDSIIALDEVILKVESRKLNPLGDIPSEVLTSRAIALNNPTDFAGTINIVPGVYFLSGALNTNRITIRGIGARTLFGTDKLRMYYNDIPVTNGTGTSTLEAFDLENLSAIRVIKGPKAGNYGAALGGALLLGSQDQGATGFRMWNRTVTGSYGLFKNNLGLHYGDSLLQLTLRYNRLTTNGYRENNYFDRDGLLLDLSYKAGRRHQLGVLVNHIDYRAGIPSSLSRTAFEEDPTQAAFTWAQSRGFEANRYTLAGLSDRISLGNSLENITSIFVSYLDHYEPRPFNILDEYTLGYGLRSVFRGRIGPGENSGRFELGVEQYRDEYAWSTFENLYRENEGQGSLQGDRLSRNREFRTYAQWFGRLEVPLTTAWRATATLALNKTKYEYQDLFNTGVTNQSGERDFDPIILPGFTLRYDPGSGSFAYANASRGFNNPSLEESLNPDGVINPEISQEKGMNYELGGQLELWQRALQIRGALYWMEIKDLLVADRVGEDQFIGRNAGSTRHRGLEVSAEYRKALSQNLRINPFISYTLNAHRFQDFVDGDNDFSGNPLTGVPRNRVYGGFRMDTNAGSFLSLTWQYVDPMPLTDANTLNSEAYQLINLQAGHHFNLLPKVRARLDFGINNLGNRRYASSVLINAGSFNGSEPRYFYPGNARNYFLSLRLDYGG</sequence>
<dbReference type="InterPro" id="IPR000531">
    <property type="entry name" value="Beta-barrel_TonB"/>
</dbReference>
<evidence type="ECO:0000313" key="13">
    <source>
        <dbReference type="EMBL" id="SFR37932.1"/>
    </source>
</evidence>
<evidence type="ECO:0000256" key="7">
    <source>
        <dbReference type="ARBA" id="ARBA00023237"/>
    </source>
</evidence>
<evidence type="ECO:0000256" key="6">
    <source>
        <dbReference type="ARBA" id="ARBA00023136"/>
    </source>
</evidence>
<comment type="similarity">
    <text evidence="8 9">Belongs to the TonB-dependent receptor family.</text>
</comment>
<keyword evidence="2 8" id="KW-0813">Transport</keyword>
<protein>
    <submittedName>
        <fullName evidence="13">Iron complex outermembrane recepter protein</fullName>
    </submittedName>
</protein>
<keyword evidence="6 8" id="KW-0472">Membrane</keyword>
<dbReference type="InterPro" id="IPR036942">
    <property type="entry name" value="Beta-barrel_TonB_sf"/>
</dbReference>
<feature type="domain" description="TonB-dependent receptor-like beta-barrel" evidence="11">
    <location>
        <begin position="190"/>
        <end position="647"/>
    </location>
</feature>
<evidence type="ECO:0000259" key="11">
    <source>
        <dbReference type="Pfam" id="PF00593"/>
    </source>
</evidence>
<feature type="signal peptide" evidence="10">
    <location>
        <begin position="1"/>
        <end position="20"/>
    </location>
</feature>
<dbReference type="GO" id="GO:0044718">
    <property type="term" value="P:siderophore transmembrane transport"/>
    <property type="evidence" value="ECO:0007669"/>
    <property type="project" value="TreeGrafter"/>
</dbReference>
<dbReference type="InterPro" id="IPR012910">
    <property type="entry name" value="Plug_dom"/>
</dbReference>
<evidence type="ECO:0000256" key="9">
    <source>
        <dbReference type="RuleBase" id="RU003357"/>
    </source>
</evidence>
<proteinExistence type="inferred from homology"/>
<name>A0A1I6G6W8_9FLAO</name>
<evidence type="ECO:0000256" key="1">
    <source>
        <dbReference type="ARBA" id="ARBA00004571"/>
    </source>
</evidence>
<evidence type="ECO:0000313" key="14">
    <source>
        <dbReference type="Proteomes" id="UP000199534"/>
    </source>
</evidence>
<reference evidence="13 14" key="1">
    <citation type="submission" date="2016-10" db="EMBL/GenBank/DDBJ databases">
        <authorList>
            <person name="de Groot N.N."/>
        </authorList>
    </citation>
    <scope>NUCLEOTIDE SEQUENCE [LARGE SCALE GENOMIC DNA]</scope>
    <source>
        <strain evidence="13 14">DSM 21019</strain>
    </source>
</reference>
<dbReference type="Gene3D" id="2.170.130.10">
    <property type="entry name" value="TonB-dependent receptor, plug domain"/>
    <property type="match status" value="1"/>
</dbReference>
<organism evidence="13 14">
    <name type="scientific">Robiginitalea myxolifaciens</name>
    <dbReference type="NCBI Taxonomy" id="400055"/>
    <lineage>
        <taxon>Bacteria</taxon>
        <taxon>Pseudomonadati</taxon>
        <taxon>Bacteroidota</taxon>
        <taxon>Flavobacteriia</taxon>
        <taxon>Flavobacteriales</taxon>
        <taxon>Flavobacteriaceae</taxon>
        <taxon>Robiginitalea</taxon>
    </lineage>
</organism>
<dbReference type="GO" id="GO:0015344">
    <property type="term" value="F:siderophore uptake transmembrane transporter activity"/>
    <property type="evidence" value="ECO:0007669"/>
    <property type="project" value="TreeGrafter"/>
</dbReference>
<dbReference type="EMBL" id="FOYQ01000001">
    <property type="protein sequence ID" value="SFR37932.1"/>
    <property type="molecule type" value="Genomic_DNA"/>
</dbReference>
<evidence type="ECO:0000256" key="8">
    <source>
        <dbReference type="PROSITE-ProRule" id="PRU01360"/>
    </source>
</evidence>
<dbReference type="RefSeq" id="WP_092981657.1">
    <property type="nucleotide sequence ID" value="NZ_FOYQ01000001.1"/>
</dbReference>
<feature type="chain" id="PRO_5011459492" evidence="10">
    <location>
        <begin position="21"/>
        <end position="689"/>
    </location>
</feature>
<evidence type="ECO:0000256" key="4">
    <source>
        <dbReference type="ARBA" id="ARBA00022692"/>
    </source>
</evidence>
<dbReference type="AlphaFoldDB" id="A0A1I6G6W8"/>
<dbReference type="Proteomes" id="UP000199534">
    <property type="component" value="Unassembled WGS sequence"/>
</dbReference>
<dbReference type="OrthoDB" id="9782587at2"/>
<dbReference type="Gene3D" id="2.40.170.20">
    <property type="entry name" value="TonB-dependent receptor, beta-barrel domain"/>
    <property type="match status" value="1"/>
</dbReference>
<dbReference type="Pfam" id="PF07715">
    <property type="entry name" value="Plug"/>
    <property type="match status" value="1"/>
</dbReference>
<evidence type="ECO:0000256" key="5">
    <source>
        <dbReference type="ARBA" id="ARBA00023077"/>
    </source>
</evidence>
<keyword evidence="10" id="KW-0732">Signal</keyword>
<keyword evidence="4 8" id="KW-0812">Transmembrane</keyword>
<gene>
    <name evidence="13" type="ORF">SAMN04490243_1330</name>
</gene>
<dbReference type="PROSITE" id="PS52016">
    <property type="entry name" value="TONB_DEPENDENT_REC_3"/>
    <property type="match status" value="1"/>
</dbReference>
<dbReference type="STRING" id="400055.SAMN04490243_1330"/>
<keyword evidence="3 8" id="KW-1134">Transmembrane beta strand</keyword>
<evidence type="ECO:0000256" key="3">
    <source>
        <dbReference type="ARBA" id="ARBA00022452"/>
    </source>
</evidence>
<keyword evidence="14" id="KW-1185">Reference proteome</keyword>
<dbReference type="PANTHER" id="PTHR30069">
    <property type="entry name" value="TONB-DEPENDENT OUTER MEMBRANE RECEPTOR"/>
    <property type="match status" value="1"/>
</dbReference>
<accession>A0A1I6G6W8</accession>
<dbReference type="Pfam" id="PF00593">
    <property type="entry name" value="TonB_dep_Rec_b-barrel"/>
    <property type="match status" value="1"/>
</dbReference>
<dbReference type="SUPFAM" id="SSF56935">
    <property type="entry name" value="Porins"/>
    <property type="match status" value="1"/>
</dbReference>
<keyword evidence="7 8" id="KW-0998">Cell outer membrane</keyword>
<dbReference type="GO" id="GO:0009279">
    <property type="term" value="C:cell outer membrane"/>
    <property type="evidence" value="ECO:0007669"/>
    <property type="project" value="UniProtKB-SubCell"/>
</dbReference>
<evidence type="ECO:0000259" key="12">
    <source>
        <dbReference type="Pfam" id="PF07715"/>
    </source>
</evidence>
<evidence type="ECO:0000256" key="2">
    <source>
        <dbReference type="ARBA" id="ARBA00022448"/>
    </source>
</evidence>
<feature type="domain" description="TonB-dependent receptor plug" evidence="12">
    <location>
        <begin position="47"/>
        <end position="147"/>
    </location>
</feature>
<dbReference type="InterPro" id="IPR037066">
    <property type="entry name" value="Plug_dom_sf"/>
</dbReference>